<evidence type="ECO:0000256" key="11">
    <source>
        <dbReference type="SAM" id="Phobius"/>
    </source>
</evidence>
<dbReference type="PANTHER" id="PTHR24221">
    <property type="entry name" value="ATP-BINDING CASSETTE SUB-FAMILY B"/>
    <property type="match status" value="1"/>
</dbReference>
<dbReference type="InterPro" id="IPR036640">
    <property type="entry name" value="ABC1_TM_sf"/>
</dbReference>
<dbReference type="InterPro" id="IPR017871">
    <property type="entry name" value="ABC_transporter-like_CS"/>
</dbReference>
<dbReference type="Pfam" id="PF00005">
    <property type="entry name" value="ABC_tran"/>
    <property type="match status" value="1"/>
</dbReference>
<reference evidence="14 15" key="1">
    <citation type="submission" date="2020-08" db="EMBL/GenBank/DDBJ databases">
        <title>Genomic Encyclopedia of Type Strains, Phase III (KMG-III): the genomes of soil and plant-associated and newly described type strains.</title>
        <authorList>
            <person name="Whitman W."/>
        </authorList>
    </citation>
    <scope>NUCLEOTIDE SEQUENCE [LARGE SCALE GENOMIC DNA]</scope>
    <source>
        <strain evidence="14 15">CECT 3287</strain>
    </source>
</reference>
<sequence length="631" mass="67349">MFEILRRFGPNLRPYRPRMVAGGVLVMLVAAVELAQPWPLMVVVDDVLRQRPPSGLFGDLLGPVADSPTAVLAVCALSLVVLAALAALGTYLASRLLQGVGERLVADLRADIFTHLQRLSLTFHDQRRVGDLAARLTGDVTAVQALLVAAFSTLLPNLALLIGIVVVAIAIQPVFAVLLLCVTPALYAVVRHYRGAIKHASREARTHEGRLSGHVTETLTTIRLVQSFAAERRVLERFRTHNQARLDAGLRAVELQSRLPAAVEIVAQAGRATVMFVGATLVLRGQLSLGVLLVLLAYLQQVYAPMKALARLTSTISKAQAGTERVEEVLRSTAMVHERPDATPAPRLSGDVELRNVCFGYQPGQPVLHEVSLHARPGQVVAFAGPTGAGKSTIATLVPRLYDVTAGQVLLDGHDVRDLTLRSVRSQVAVVLQEPLMISGTILDNIAYGAPHASRDELLAAAQAAYVDEFVDRLPHRYDTQVTEGGLSLSGGQRQRIAIARALAADTPIVVLDEPTSGLDPISESYVMRGLARLTAGRTVLVIAHRLTTLRHADRVFVIDRGRVVEAGTHAELTSRPGRFRDMNDLLAAPSSAGSSSASTMAGHRHSTARNLARTAWADAAGGSSSGAGAG</sequence>
<dbReference type="SUPFAM" id="SSF90123">
    <property type="entry name" value="ABC transporter transmembrane region"/>
    <property type="match status" value="1"/>
</dbReference>
<dbReference type="GO" id="GO:0005524">
    <property type="term" value="F:ATP binding"/>
    <property type="evidence" value="ECO:0007669"/>
    <property type="project" value="UniProtKB-KW"/>
</dbReference>
<dbReference type="InterPro" id="IPR039421">
    <property type="entry name" value="Type_1_exporter"/>
</dbReference>
<evidence type="ECO:0000313" key="15">
    <source>
        <dbReference type="Proteomes" id="UP000590749"/>
    </source>
</evidence>
<evidence type="ECO:0000313" key="14">
    <source>
        <dbReference type="EMBL" id="MBB3094300.1"/>
    </source>
</evidence>
<evidence type="ECO:0000256" key="1">
    <source>
        <dbReference type="ARBA" id="ARBA00004429"/>
    </source>
</evidence>
<evidence type="ECO:0000256" key="3">
    <source>
        <dbReference type="ARBA" id="ARBA00022475"/>
    </source>
</evidence>
<keyword evidence="4" id="KW-0997">Cell inner membrane</keyword>
<keyword evidence="2" id="KW-0813">Transport</keyword>
<feature type="domain" description="ABC transmembrane type-1" evidence="13">
    <location>
        <begin position="20"/>
        <end position="318"/>
    </location>
</feature>
<dbReference type="AlphaFoldDB" id="A0A7W5FDG6"/>
<dbReference type="Pfam" id="PF00664">
    <property type="entry name" value="ABC_membrane"/>
    <property type="match status" value="1"/>
</dbReference>
<keyword evidence="14" id="KW-0378">Hydrolase</keyword>
<keyword evidence="9 11" id="KW-0472">Membrane</keyword>
<evidence type="ECO:0000259" key="12">
    <source>
        <dbReference type="PROSITE" id="PS50893"/>
    </source>
</evidence>
<dbReference type="PANTHER" id="PTHR24221:SF468">
    <property type="entry name" value="ABC TRANSPORTER"/>
    <property type="match status" value="1"/>
</dbReference>
<feature type="transmembrane region" description="Helical" evidence="11">
    <location>
        <begin position="161"/>
        <end position="190"/>
    </location>
</feature>
<keyword evidence="8 11" id="KW-1133">Transmembrane helix</keyword>
<feature type="domain" description="ABC transporter" evidence="12">
    <location>
        <begin position="352"/>
        <end position="586"/>
    </location>
</feature>
<proteinExistence type="inferred from homology"/>
<accession>A0A7W5FDG6</accession>
<evidence type="ECO:0000256" key="10">
    <source>
        <dbReference type="ARBA" id="ARBA00023455"/>
    </source>
</evidence>
<keyword evidence="5 11" id="KW-0812">Transmembrane</keyword>
<dbReference type="SMART" id="SM00382">
    <property type="entry name" value="AAA"/>
    <property type="match status" value="1"/>
</dbReference>
<comment type="similarity">
    <text evidence="10">Belongs to the ABC transporter superfamily. Siderophore-Fe(3+) uptake transporter (SIUT) (TC 3.A.1.21) family.</text>
</comment>
<dbReference type="SUPFAM" id="SSF52540">
    <property type="entry name" value="P-loop containing nucleoside triphosphate hydrolases"/>
    <property type="match status" value="1"/>
</dbReference>
<keyword evidence="7 14" id="KW-0067">ATP-binding</keyword>
<dbReference type="Gene3D" id="1.20.1560.10">
    <property type="entry name" value="ABC transporter type 1, transmembrane domain"/>
    <property type="match status" value="1"/>
</dbReference>
<evidence type="ECO:0000259" key="13">
    <source>
        <dbReference type="PROSITE" id="PS50929"/>
    </source>
</evidence>
<dbReference type="EC" id="3.6.3.-" evidence="14"/>
<evidence type="ECO:0000256" key="2">
    <source>
        <dbReference type="ARBA" id="ARBA00022448"/>
    </source>
</evidence>
<dbReference type="FunFam" id="3.40.50.300:FF:000221">
    <property type="entry name" value="Multidrug ABC transporter ATP-binding protein"/>
    <property type="match status" value="1"/>
</dbReference>
<dbReference type="Gene3D" id="3.40.50.300">
    <property type="entry name" value="P-loop containing nucleotide triphosphate hydrolases"/>
    <property type="match status" value="1"/>
</dbReference>
<organism evidence="14 15">
    <name type="scientific">Actinoplanes campanulatus</name>
    <dbReference type="NCBI Taxonomy" id="113559"/>
    <lineage>
        <taxon>Bacteria</taxon>
        <taxon>Bacillati</taxon>
        <taxon>Actinomycetota</taxon>
        <taxon>Actinomycetes</taxon>
        <taxon>Micromonosporales</taxon>
        <taxon>Micromonosporaceae</taxon>
        <taxon>Actinoplanes</taxon>
    </lineage>
</organism>
<dbReference type="RefSeq" id="WP_183218595.1">
    <property type="nucleotide sequence ID" value="NZ_BMPW01000008.1"/>
</dbReference>
<evidence type="ECO:0000256" key="6">
    <source>
        <dbReference type="ARBA" id="ARBA00022741"/>
    </source>
</evidence>
<dbReference type="GO" id="GO:0140359">
    <property type="term" value="F:ABC-type transporter activity"/>
    <property type="evidence" value="ECO:0007669"/>
    <property type="project" value="InterPro"/>
</dbReference>
<evidence type="ECO:0000256" key="7">
    <source>
        <dbReference type="ARBA" id="ARBA00022840"/>
    </source>
</evidence>
<gene>
    <name evidence="14" type="ORF">FHR83_001952</name>
</gene>
<evidence type="ECO:0000256" key="9">
    <source>
        <dbReference type="ARBA" id="ARBA00023136"/>
    </source>
</evidence>
<dbReference type="InterPro" id="IPR027417">
    <property type="entry name" value="P-loop_NTPase"/>
</dbReference>
<dbReference type="GO" id="GO:0016887">
    <property type="term" value="F:ATP hydrolysis activity"/>
    <property type="evidence" value="ECO:0007669"/>
    <property type="project" value="InterPro"/>
</dbReference>
<name>A0A7W5FDG6_9ACTN</name>
<dbReference type="PROSITE" id="PS50893">
    <property type="entry name" value="ABC_TRANSPORTER_2"/>
    <property type="match status" value="1"/>
</dbReference>
<evidence type="ECO:0000256" key="5">
    <source>
        <dbReference type="ARBA" id="ARBA00022692"/>
    </source>
</evidence>
<dbReference type="CDD" id="cd18564">
    <property type="entry name" value="ABC_6TM_exporter_like"/>
    <property type="match status" value="1"/>
</dbReference>
<comment type="subcellular location">
    <subcellularLocation>
        <location evidence="1">Cell inner membrane</location>
        <topology evidence="1">Multi-pass membrane protein</topology>
    </subcellularLocation>
</comment>
<feature type="transmembrane region" description="Helical" evidence="11">
    <location>
        <begin position="70"/>
        <end position="93"/>
    </location>
</feature>
<dbReference type="PROSITE" id="PS50929">
    <property type="entry name" value="ABC_TM1F"/>
    <property type="match status" value="1"/>
</dbReference>
<dbReference type="InterPro" id="IPR003593">
    <property type="entry name" value="AAA+_ATPase"/>
</dbReference>
<evidence type="ECO:0000256" key="4">
    <source>
        <dbReference type="ARBA" id="ARBA00022519"/>
    </source>
</evidence>
<keyword evidence="3" id="KW-1003">Cell membrane</keyword>
<dbReference type="PROSITE" id="PS00211">
    <property type="entry name" value="ABC_TRANSPORTER_1"/>
    <property type="match status" value="1"/>
</dbReference>
<keyword evidence="15" id="KW-1185">Reference proteome</keyword>
<dbReference type="Proteomes" id="UP000590749">
    <property type="component" value="Unassembled WGS sequence"/>
</dbReference>
<dbReference type="GO" id="GO:0005886">
    <property type="term" value="C:plasma membrane"/>
    <property type="evidence" value="ECO:0007669"/>
    <property type="project" value="UniProtKB-SubCell"/>
</dbReference>
<comment type="caution">
    <text evidence="14">The sequence shown here is derived from an EMBL/GenBank/DDBJ whole genome shotgun (WGS) entry which is preliminary data.</text>
</comment>
<dbReference type="GO" id="GO:0034040">
    <property type="term" value="F:ATPase-coupled lipid transmembrane transporter activity"/>
    <property type="evidence" value="ECO:0007669"/>
    <property type="project" value="TreeGrafter"/>
</dbReference>
<keyword evidence="6" id="KW-0547">Nucleotide-binding</keyword>
<evidence type="ECO:0000256" key="8">
    <source>
        <dbReference type="ARBA" id="ARBA00022989"/>
    </source>
</evidence>
<dbReference type="InterPro" id="IPR003439">
    <property type="entry name" value="ABC_transporter-like_ATP-bd"/>
</dbReference>
<protein>
    <submittedName>
        <fullName evidence="14">Subfamily B ATP-binding cassette protein MsbA</fullName>
        <ecNumber evidence="14">3.6.3.-</ecNumber>
    </submittedName>
</protein>
<dbReference type="EMBL" id="JACHXF010000003">
    <property type="protein sequence ID" value="MBB3094300.1"/>
    <property type="molecule type" value="Genomic_DNA"/>
</dbReference>
<feature type="transmembrane region" description="Helical" evidence="11">
    <location>
        <begin position="281"/>
        <end position="299"/>
    </location>
</feature>
<dbReference type="InterPro" id="IPR011527">
    <property type="entry name" value="ABC1_TM_dom"/>
</dbReference>